<dbReference type="SUPFAM" id="SSF109998">
    <property type="entry name" value="Triger factor/SurA peptide-binding domain-like"/>
    <property type="match status" value="1"/>
</dbReference>
<dbReference type="InterPro" id="IPR050280">
    <property type="entry name" value="OMP_Chaperone_SurA"/>
</dbReference>
<name>A0A134B234_9PORP</name>
<comment type="caution">
    <text evidence="5">The sequence shown here is derived from an EMBL/GenBank/DDBJ whole genome shotgun (WGS) entry which is preliminary data.</text>
</comment>
<dbReference type="InterPro" id="IPR000297">
    <property type="entry name" value="PPIase_PpiC"/>
</dbReference>
<evidence type="ECO:0000259" key="4">
    <source>
        <dbReference type="PROSITE" id="PS50198"/>
    </source>
</evidence>
<gene>
    <name evidence="5" type="ORF">HMPREF3185_01822</name>
</gene>
<evidence type="ECO:0000313" key="6">
    <source>
        <dbReference type="Proteomes" id="UP000070224"/>
    </source>
</evidence>
<keyword evidence="1 3" id="KW-0732">Signal</keyword>
<dbReference type="PATRIC" id="fig|322095.3.peg.1798"/>
<dbReference type="InterPro" id="IPR027304">
    <property type="entry name" value="Trigger_fact/SurA_dom_sf"/>
</dbReference>
<evidence type="ECO:0000256" key="2">
    <source>
        <dbReference type="PROSITE-ProRule" id="PRU00278"/>
    </source>
</evidence>
<feature type="chain" id="PRO_5007800291" evidence="3">
    <location>
        <begin position="22"/>
        <end position="466"/>
    </location>
</feature>
<organism evidence="5 6">
    <name type="scientific">Porphyromonas somerae</name>
    <dbReference type="NCBI Taxonomy" id="322095"/>
    <lineage>
        <taxon>Bacteria</taxon>
        <taxon>Pseudomonadati</taxon>
        <taxon>Bacteroidota</taxon>
        <taxon>Bacteroidia</taxon>
        <taxon>Bacteroidales</taxon>
        <taxon>Porphyromonadaceae</taxon>
        <taxon>Porphyromonas</taxon>
    </lineage>
</organism>
<dbReference type="Pfam" id="PF00639">
    <property type="entry name" value="Rotamase"/>
    <property type="match status" value="2"/>
</dbReference>
<dbReference type="PROSITE" id="PS50198">
    <property type="entry name" value="PPIC_PPIASE_2"/>
    <property type="match status" value="2"/>
</dbReference>
<dbReference type="AlphaFoldDB" id="A0A134B234"/>
<dbReference type="EMBL" id="LSDK01000129">
    <property type="protein sequence ID" value="KXB73988.1"/>
    <property type="molecule type" value="Genomic_DNA"/>
</dbReference>
<evidence type="ECO:0000256" key="1">
    <source>
        <dbReference type="ARBA" id="ARBA00022729"/>
    </source>
</evidence>
<evidence type="ECO:0000313" key="5">
    <source>
        <dbReference type="EMBL" id="KXB73988.1"/>
    </source>
</evidence>
<feature type="domain" description="PpiC" evidence="4">
    <location>
        <begin position="284"/>
        <end position="399"/>
    </location>
</feature>
<dbReference type="GO" id="GO:0003755">
    <property type="term" value="F:peptidyl-prolyl cis-trans isomerase activity"/>
    <property type="evidence" value="ECO:0007669"/>
    <property type="project" value="UniProtKB-KW"/>
</dbReference>
<accession>A0A134B234</accession>
<reference evidence="6" key="1">
    <citation type="submission" date="2016-01" db="EMBL/GenBank/DDBJ databases">
        <authorList>
            <person name="Mitreva M."/>
            <person name="Pepin K.H."/>
            <person name="Mihindukulasuriya K.A."/>
            <person name="Fulton R."/>
            <person name="Fronick C."/>
            <person name="O'Laughlin M."/>
            <person name="Miner T."/>
            <person name="Herter B."/>
            <person name="Rosa B.A."/>
            <person name="Cordes M."/>
            <person name="Tomlinson C."/>
            <person name="Wollam A."/>
            <person name="Palsikar V.B."/>
            <person name="Mardis E.R."/>
            <person name="Wilson R.K."/>
        </authorList>
    </citation>
    <scope>NUCLEOTIDE SEQUENCE [LARGE SCALE GENOMIC DNA]</scope>
    <source>
        <strain evidence="6">KA00683</strain>
    </source>
</reference>
<dbReference type="PANTHER" id="PTHR47637">
    <property type="entry name" value="CHAPERONE SURA"/>
    <property type="match status" value="1"/>
</dbReference>
<dbReference type="Gene3D" id="1.10.4030.10">
    <property type="entry name" value="Porin chaperone SurA, peptide-binding domain"/>
    <property type="match status" value="1"/>
</dbReference>
<dbReference type="Gene3D" id="3.10.50.40">
    <property type="match status" value="2"/>
</dbReference>
<dbReference type="STRING" id="322095.HMPREF3185_01822"/>
<keyword evidence="2" id="KW-0413">Isomerase</keyword>
<protein>
    <submittedName>
        <fullName evidence="5">PPIC-type PPIASE domain protein</fullName>
    </submittedName>
</protein>
<dbReference type="Proteomes" id="UP000070224">
    <property type="component" value="Unassembled WGS sequence"/>
</dbReference>
<dbReference type="OrthoDB" id="14196at2"/>
<dbReference type="RefSeq" id="WP_060935897.1">
    <property type="nucleotide sequence ID" value="NZ_KQ960462.1"/>
</dbReference>
<dbReference type="SUPFAM" id="SSF54534">
    <property type="entry name" value="FKBP-like"/>
    <property type="match status" value="2"/>
</dbReference>
<keyword evidence="2" id="KW-0697">Rotamase</keyword>
<dbReference type="InterPro" id="IPR046357">
    <property type="entry name" value="PPIase_dom_sf"/>
</dbReference>
<dbReference type="PANTHER" id="PTHR47637:SF1">
    <property type="entry name" value="CHAPERONE SURA"/>
    <property type="match status" value="1"/>
</dbReference>
<feature type="domain" description="PpiC" evidence="4">
    <location>
        <begin position="179"/>
        <end position="281"/>
    </location>
</feature>
<sequence length="466" mass="53324">MKRKTTIVLLSLMALGSLSLAQTKRDEPQKKTIVDEVVWMVGDEPILLSDIEYQKLFARSQGLTFEGDPDCIIPEQIAVQKLFLNQAKIDSIQANDTQVTRMVDMWVQNVISELGSKEKLEEYFNKKLSQIREERTVQARNEAIVEMMKSKISQGVQVTPSEISTFYKQLPKDSLPFIPKTVELQIIALEPQVPLSELDRVKGILRGYAEDVNSGKREFSTIARLYSEDKRTASRGGEYGFVGRAYLDPAFATAVFNLMDKTRVSPIIKTDEGYHIAQLIEKRGELVNFRHILLRPTVEESAIKAATARIDSIATAIRDEKITFDVAAQLYSDDKNTLNNGGLMTNTSNESEFSGSPNFRYEDLPQDIAKIAYELKPGEISKPFVMHTDKGLEQVAIIRIKEIHPEHIANMNSDFRRIKEMALGKKRARVIDEWIRARQKQTHIEINERYRNCHFQYPDWIHEDKK</sequence>
<evidence type="ECO:0000256" key="3">
    <source>
        <dbReference type="SAM" id="SignalP"/>
    </source>
</evidence>
<proteinExistence type="predicted"/>
<keyword evidence="6" id="KW-1185">Reference proteome</keyword>
<feature type="signal peptide" evidence="3">
    <location>
        <begin position="1"/>
        <end position="21"/>
    </location>
</feature>